<accession>A0A828YZ04</accession>
<keyword evidence="2" id="KW-0472">Membrane</keyword>
<dbReference type="PANTHER" id="PTHR43329">
    <property type="entry name" value="EPOXIDE HYDROLASE"/>
    <property type="match status" value="1"/>
</dbReference>
<protein>
    <submittedName>
        <fullName evidence="4">Alpha/beta hydrolase family protein</fullName>
    </submittedName>
</protein>
<dbReference type="EMBL" id="AFLV02000078">
    <property type="protein sequence ID" value="EKR62635.1"/>
    <property type="molecule type" value="Genomic_DNA"/>
</dbReference>
<gene>
    <name evidence="4" type="ORF">LEP1GSC036_0111</name>
</gene>
<feature type="transmembrane region" description="Helical" evidence="2">
    <location>
        <begin position="20"/>
        <end position="40"/>
    </location>
</feature>
<dbReference type="GeneID" id="61110825"/>
<evidence type="ECO:0000313" key="5">
    <source>
        <dbReference type="Proteomes" id="UP000001338"/>
    </source>
</evidence>
<dbReference type="SUPFAM" id="SSF53474">
    <property type="entry name" value="alpha/beta-Hydrolases"/>
    <property type="match status" value="1"/>
</dbReference>
<name>A0A828YZ04_9LEPT</name>
<sequence>MNMKHTNSKSGSKLKKIFFLIFLSILVFIGIFEIVLRILLPLSPDPEGVDLFHIPGPWKNSVIELPKRNGSSAFRVHYLSAGSLTSPVVVLLHGFPDTSYGWRYVIPLLSKQYRVLVPDLRGYAGTDKSEGGYDLRSLSEDLFAFIEETNKEENRNPNNPVHIIGHDWGASIAWFAITEKPQRFGSATVLDIPHPSAFEEQIALDSKQREYRYFVYQLIAPRSARFLAGLSQELRARIFYLNELQKDSALRDSDIPVYQAAFNTPEEMFGPLEYYRELALHGDSILKHFKTVGPVQVDTLVLWGAKDNYMMSEMAALSCKFVKARCEFEIYPNSGHWLQWEEPVEVFNRWKKFIEK</sequence>
<dbReference type="Gene3D" id="3.40.50.1820">
    <property type="entry name" value="alpha/beta hydrolase"/>
    <property type="match status" value="1"/>
</dbReference>
<dbReference type="RefSeq" id="WP_004500579.1">
    <property type="nucleotide sequence ID" value="NZ_AFLV02000078.1"/>
</dbReference>
<evidence type="ECO:0000313" key="4">
    <source>
        <dbReference type="EMBL" id="EKR62635.1"/>
    </source>
</evidence>
<dbReference type="InterPro" id="IPR000073">
    <property type="entry name" value="AB_hydrolase_1"/>
</dbReference>
<organism evidence="4 5">
    <name type="scientific">Leptospira weilii str. 2006001853</name>
    <dbReference type="NCBI Taxonomy" id="1001589"/>
    <lineage>
        <taxon>Bacteria</taxon>
        <taxon>Pseudomonadati</taxon>
        <taxon>Spirochaetota</taxon>
        <taxon>Spirochaetia</taxon>
        <taxon>Leptospirales</taxon>
        <taxon>Leptospiraceae</taxon>
        <taxon>Leptospira</taxon>
    </lineage>
</organism>
<dbReference type="InterPro" id="IPR000639">
    <property type="entry name" value="Epox_hydrolase-like"/>
</dbReference>
<dbReference type="InterPro" id="IPR029058">
    <property type="entry name" value="AB_hydrolase_fold"/>
</dbReference>
<evidence type="ECO:0000259" key="3">
    <source>
        <dbReference type="Pfam" id="PF00561"/>
    </source>
</evidence>
<feature type="domain" description="AB hydrolase-1" evidence="3">
    <location>
        <begin position="87"/>
        <end position="343"/>
    </location>
</feature>
<dbReference type="Proteomes" id="UP000001338">
    <property type="component" value="Unassembled WGS sequence"/>
</dbReference>
<keyword evidence="2" id="KW-1133">Transmembrane helix</keyword>
<evidence type="ECO:0000256" key="1">
    <source>
        <dbReference type="ARBA" id="ARBA00022801"/>
    </source>
</evidence>
<comment type="caution">
    <text evidence="4">The sequence shown here is derived from an EMBL/GenBank/DDBJ whole genome shotgun (WGS) entry which is preliminary data.</text>
</comment>
<dbReference type="Pfam" id="PF00561">
    <property type="entry name" value="Abhydrolase_1"/>
    <property type="match status" value="1"/>
</dbReference>
<evidence type="ECO:0000256" key="2">
    <source>
        <dbReference type="SAM" id="Phobius"/>
    </source>
</evidence>
<keyword evidence="1 4" id="KW-0378">Hydrolase</keyword>
<keyword evidence="2" id="KW-0812">Transmembrane</keyword>
<dbReference type="AlphaFoldDB" id="A0A828YZ04"/>
<dbReference type="GO" id="GO:0016787">
    <property type="term" value="F:hydrolase activity"/>
    <property type="evidence" value="ECO:0007669"/>
    <property type="project" value="UniProtKB-KW"/>
</dbReference>
<reference evidence="4 5" key="1">
    <citation type="submission" date="2012-10" db="EMBL/GenBank/DDBJ databases">
        <authorList>
            <person name="Harkins D.M."/>
            <person name="Durkin A.S."/>
            <person name="Brinkac L.M."/>
            <person name="Haft D.H."/>
            <person name="Selengut J.D."/>
            <person name="Sanka R."/>
            <person name="DePew J."/>
            <person name="Purushe J."/>
            <person name="Whelen A.C."/>
            <person name="Vinetz J.M."/>
            <person name="Sutton G.G."/>
            <person name="Nierman W.C."/>
            <person name="Fouts D.E."/>
        </authorList>
    </citation>
    <scope>NUCLEOTIDE SEQUENCE [LARGE SCALE GENOMIC DNA]</scope>
    <source>
        <strain evidence="4 5">2006001853</strain>
    </source>
</reference>
<dbReference type="PRINTS" id="PR00412">
    <property type="entry name" value="EPOXHYDRLASE"/>
</dbReference>
<proteinExistence type="predicted"/>